<dbReference type="KEGG" id="loa:LOAG_14738"/>
<feature type="region of interest" description="Disordered" evidence="1">
    <location>
        <begin position="1"/>
        <end position="26"/>
    </location>
</feature>
<proteinExistence type="predicted"/>
<dbReference type="CTD" id="9952221"/>
<evidence type="ECO:0000256" key="1">
    <source>
        <dbReference type="SAM" id="MobiDB-lite"/>
    </source>
</evidence>
<protein>
    <submittedName>
        <fullName evidence="2">Uncharacterized protein</fullName>
    </submittedName>
</protein>
<sequence length="112" mass="13002">MNDSRDKCSQTQIKHLSPQVKHSSSHMKSEIIAQQILKKLLSKRSFQKYLIDSTVKEILNDTTTITTYGQQLIIQNLHSESLNYRRMIINENIDLLICHLKLIAESFIKSCK</sequence>
<dbReference type="EMBL" id="JH712399">
    <property type="protein sequence ID" value="EFO13790.2"/>
    <property type="molecule type" value="Genomic_DNA"/>
</dbReference>
<dbReference type="RefSeq" id="XP_003150279.2">
    <property type="nucleotide sequence ID" value="XM_003150231.2"/>
</dbReference>
<organism evidence="2">
    <name type="scientific">Loa loa</name>
    <name type="common">Eye worm</name>
    <name type="synonym">Filaria loa</name>
    <dbReference type="NCBI Taxonomy" id="7209"/>
    <lineage>
        <taxon>Eukaryota</taxon>
        <taxon>Metazoa</taxon>
        <taxon>Ecdysozoa</taxon>
        <taxon>Nematoda</taxon>
        <taxon>Chromadorea</taxon>
        <taxon>Rhabditida</taxon>
        <taxon>Spirurina</taxon>
        <taxon>Spiruromorpha</taxon>
        <taxon>Filarioidea</taxon>
        <taxon>Onchocercidae</taxon>
        <taxon>Loa</taxon>
    </lineage>
</organism>
<dbReference type="OrthoDB" id="5798791at2759"/>
<reference evidence="2" key="1">
    <citation type="submission" date="2012-04" db="EMBL/GenBank/DDBJ databases">
        <title>The Genome Sequence of Loa loa.</title>
        <authorList>
            <consortium name="The Broad Institute Genome Sequencing Platform"/>
            <consortium name="Broad Institute Genome Sequencing Center for Infectious Disease"/>
            <person name="Nutman T.B."/>
            <person name="Fink D.L."/>
            <person name="Russ C."/>
            <person name="Young S."/>
            <person name="Zeng Q."/>
            <person name="Gargeya S."/>
            <person name="Alvarado L."/>
            <person name="Berlin A."/>
            <person name="Chapman S.B."/>
            <person name="Chen Z."/>
            <person name="Freedman E."/>
            <person name="Gellesch M."/>
            <person name="Goldberg J."/>
            <person name="Griggs A."/>
            <person name="Gujja S."/>
            <person name="Heilman E.R."/>
            <person name="Heiman D."/>
            <person name="Howarth C."/>
            <person name="Mehta T."/>
            <person name="Neiman D."/>
            <person name="Pearson M."/>
            <person name="Roberts A."/>
            <person name="Saif S."/>
            <person name="Shea T."/>
            <person name="Shenoy N."/>
            <person name="Sisk P."/>
            <person name="Stolte C."/>
            <person name="Sykes S."/>
            <person name="White J."/>
            <person name="Yandava C."/>
            <person name="Haas B."/>
            <person name="Henn M.R."/>
            <person name="Nusbaum C."/>
            <person name="Birren B."/>
        </authorList>
    </citation>
    <scope>NUCLEOTIDE SEQUENCE [LARGE SCALE GENOMIC DNA]</scope>
</reference>
<gene>
    <name evidence="2" type="ORF">LOAG_14738</name>
</gene>
<evidence type="ECO:0000313" key="2">
    <source>
        <dbReference type="EMBL" id="EFO13790.2"/>
    </source>
</evidence>
<dbReference type="GeneID" id="9952221"/>
<name>A0A1S0TI52_LOALO</name>
<dbReference type="InParanoid" id="A0A1S0TI52"/>
<dbReference type="AlphaFoldDB" id="A0A1S0TI52"/>
<accession>A0A1S0TI52</accession>